<accession>A0A2W5C1Y9</accession>
<dbReference type="Pfam" id="PF01103">
    <property type="entry name" value="Omp85"/>
    <property type="match status" value="1"/>
</dbReference>
<keyword evidence="2" id="KW-1134">Transmembrane beta strand</keyword>
<evidence type="ECO:0000256" key="7">
    <source>
        <dbReference type="SAM" id="MobiDB-lite"/>
    </source>
</evidence>
<keyword evidence="5" id="KW-0472">Membrane</keyword>
<comment type="subcellular location">
    <subcellularLocation>
        <location evidence="1">Membrane</location>
    </subcellularLocation>
</comment>
<organism evidence="10 11">
    <name type="scientific">Sphingomonas sanxanigenens</name>
    <dbReference type="NCBI Taxonomy" id="397260"/>
    <lineage>
        <taxon>Bacteria</taxon>
        <taxon>Pseudomonadati</taxon>
        <taxon>Pseudomonadota</taxon>
        <taxon>Alphaproteobacteria</taxon>
        <taxon>Sphingomonadales</taxon>
        <taxon>Sphingomonadaceae</taxon>
        <taxon>Sphingomonas</taxon>
    </lineage>
</organism>
<feature type="domain" description="POTRA" evidence="9">
    <location>
        <begin position="216"/>
        <end position="284"/>
    </location>
</feature>
<dbReference type="Proteomes" id="UP000249066">
    <property type="component" value="Unassembled WGS sequence"/>
</dbReference>
<dbReference type="PANTHER" id="PTHR12815:SF47">
    <property type="entry name" value="TRANSLOCATION AND ASSEMBLY MODULE SUBUNIT TAMA"/>
    <property type="match status" value="1"/>
</dbReference>
<dbReference type="Gene3D" id="3.10.20.310">
    <property type="entry name" value="membrane protein fhac"/>
    <property type="match status" value="2"/>
</dbReference>
<evidence type="ECO:0000259" key="9">
    <source>
        <dbReference type="Pfam" id="PF07244"/>
    </source>
</evidence>
<evidence type="ECO:0000256" key="6">
    <source>
        <dbReference type="ARBA" id="ARBA00023237"/>
    </source>
</evidence>
<comment type="caution">
    <text evidence="10">The sequence shown here is derived from an EMBL/GenBank/DDBJ whole genome shotgun (WGS) entry which is preliminary data.</text>
</comment>
<evidence type="ECO:0000313" key="10">
    <source>
        <dbReference type="EMBL" id="PZO88018.1"/>
    </source>
</evidence>
<evidence type="ECO:0000256" key="1">
    <source>
        <dbReference type="ARBA" id="ARBA00004370"/>
    </source>
</evidence>
<dbReference type="InterPro" id="IPR010827">
    <property type="entry name" value="BamA/TamA_POTRA"/>
</dbReference>
<feature type="region of interest" description="Disordered" evidence="7">
    <location>
        <begin position="31"/>
        <end position="120"/>
    </location>
</feature>
<dbReference type="Pfam" id="PF07244">
    <property type="entry name" value="POTRA"/>
    <property type="match status" value="1"/>
</dbReference>
<feature type="compositionally biased region" description="Pro residues" evidence="7">
    <location>
        <begin position="33"/>
        <end position="45"/>
    </location>
</feature>
<feature type="domain" description="Bacterial surface antigen (D15)" evidence="8">
    <location>
        <begin position="408"/>
        <end position="698"/>
    </location>
</feature>
<evidence type="ECO:0000256" key="4">
    <source>
        <dbReference type="ARBA" id="ARBA00022729"/>
    </source>
</evidence>
<dbReference type="PROSITE" id="PS51257">
    <property type="entry name" value="PROKAR_LIPOPROTEIN"/>
    <property type="match status" value="1"/>
</dbReference>
<dbReference type="GO" id="GO:0019867">
    <property type="term" value="C:outer membrane"/>
    <property type="evidence" value="ECO:0007669"/>
    <property type="project" value="InterPro"/>
</dbReference>
<keyword evidence="6" id="KW-0998">Cell outer membrane</keyword>
<reference evidence="10 11" key="1">
    <citation type="submission" date="2017-08" db="EMBL/GenBank/DDBJ databases">
        <title>Infants hospitalized years apart are colonized by the same room-sourced microbial strains.</title>
        <authorList>
            <person name="Brooks B."/>
            <person name="Olm M.R."/>
            <person name="Firek B.A."/>
            <person name="Baker R."/>
            <person name="Thomas B.C."/>
            <person name="Morowitz M.J."/>
            <person name="Banfield J.F."/>
        </authorList>
    </citation>
    <scope>NUCLEOTIDE SEQUENCE [LARGE SCALE GENOMIC DNA]</scope>
    <source>
        <strain evidence="10">S2_018_000_R2_101</strain>
    </source>
</reference>
<dbReference type="AlphaFoldDB" id="A0A2W5C1Y9"/>
<evidence type="ECO:0000259" key="8">
    <source>
        <dbReference type="Pfam" id="PF01103"/>
    </source>
</evidence>
<evidence type="ECO:0000256" key="2">
    <source>
        <dbReference type="ARBA" id="ARBA00022452"/>
    </source>
</evidence>
<dbReference type="Gene3D" id="2.40.160.50">
    <property type="entry name" value="membrane protein fhac: a member of the omp85/tpsb transporter family"/>
    <property type="match status" value="1"/>
</dbReference>
<dbReference type="PANTHER" id="PTHR12815">
    <property type="entry name" value="SORTING AND ASSEMBLY MACHINERY SAMM50 PROTEIN FAMILY MEMBER"/>
    <property type="match status" value="1"/>
</dbReference>
<protein>
    <submittedName>
        <fullName evidence="10">Uncharacterized protein</fullName>
    </submittedName>
</protein>
<evidence type="ECO:0000256" key="5">
    <source>
        <dbReference type="ARBA" id="ARBA00023136"/>
    </source>
</evidence>
<proteinExistence type="predicted"/>
<dbReference type="EMBL" id="QFNN01000105">
    <property type="protein sequence ID" value="PZO88018.1"/>
    <property type="molecule type" value="Genomic_DNA"/>
</dbReference>
<dbReference type="InterPro" id="IPR039910">
    <property type="entry name" value="D15-like"/>
</dbReference>
<keyword evidence="3" id="KW-0812">Transmembrane</keyword>
<name>A0A2W5C1Y9_9SPHN</name>
<evidence type="ECO:0000313" key="11">
    <source>
        <dbReference type="Proteomes" id="UP000249066"/>
    </source>
</evidence>
<evidence type="ECO:0000256" key="3">
    <source>
        <dbReference type="ARBA" id="ARBA00022692"/>
    </source>
</evidence>
<sequence length="698" mass="74149">MGSKGLRHSLCGLAVIGCPIPATIARAQAAPPAEAPVPVPTPTPSGGPTLDPESPLAPMTDLGVDWPDLDSQNPVEQVAPEPAPKETSPAPPPPVDSAGPAEPGGQDAGAARPAEKPALESDAAANYRYRTELSGLPPEQADRIESRFNGLSTLKASPKKAANVAQVDRRAQEDARLLDSLLRAEGYYDARVATQVSLETDGALKVVLTARPGQLYHFTSVDVSGLESTGAKQQRLMAALGLKSGDAIDATAVQSGQDALKTSLGEEGYPFAKLDEPKIIVDHDARNGAYTLHVETGGERNFGRIIVPEGSIFNAGHVQTIARFKPGEPYEASRLTDLRRALIQTGLVSTVKIEPVPGATPDTVDIAVSLDRAPPRTVAAELGYGTGEGARFAVSWQHRNLLKPEGAVTFKGVAGTQEQSLSATLRQNNFYERDHVLTAQVIASHVDRSAYDAKTFSIGAGIERQTNIIFQKKWTWSVGGNLSLSDERDTVGPQATPRRRTFFIASVPGTLGYDGTDDLLDPRSGFRLSGQLSPELSFQSGTFGYGRAQIDGSAYQPVSDRVVIAGRVRLGTIVGASADRIAPSRRFYAGGGGSVRGYGYQDIGPRDANNDPIGGRSLAEFSIESRVRFGAFGVVPFLDAGNIYRSAYPKFTGMRYGTGLGLRYYTSFGPIRIDVGTPINPQPGDPRVTVYVSLGQAF</sequence>
<dbReference type="InterPro" id="IPR000184">
    <property type="entry name" value="Bac_surfAg_D15"/>
</dbReference>
<keyword evidence="4" id="KW-0732">Signal</keyword>
<gene>
    <name evidence="10" type="ORF">DI623_13535</name>
</gene>